<feature type="region of interest" description="Disordered" evidence="1">
    <location>
        <begin position="970"/>
        <end position="1009"/>
    </location>
</feature>
<feature type="compositionally biased region" description="Low complexity" evidence="1">
    <location>
        <begin position="1235"/>
        <end position="1247"/>
    </location>
</feature>
<feature type="compositionally biased region" description="Basic and acidic residues" evidence="1">
    <location>
        <begin position="264"/>
        <end position="282"/>
    </location>
</feature>
<accession>A0A1Y1HL91</accession>
<feature type="compositionally biased region" description="Gly residues" evidence="1">
    <location>
        <begin position="793"/>
        <end position="804"/>
    </location>
</feature>
<dbReference type="EMBL" id="DF236978">
    <property type="protein sequence ID" value="GAQ79380.1"/>
    <property type="molecule type" value="Genomic_DNA"/>
</dbReference>
<dbReference type="PROSITE" id="PS50006">
    <property type="entry name" value="FHA_DOMAIN"/>
    <property type="match status" value="1"/>
</dbReference>
<organism evidence="3 4">
    <name type="scientific">Klebsormidium nitens</name>
    <name type="common">Green alga</name>
    <name type="synonym">Ulothrix nitens</name>
    <dbReference type="NCBI Taxonomy" id="105231"/>
    <lineage>
        <taxon>Eukaryota</taxon>
        <taxon>Viridiplantae</taxon>
        <taxon>Streptophyta</taxon>
        <taxon>Klebsormidiophyceae</taxon>
        <taxon>Klebsormidiales</taxon>
        <taxon>Klebsormidiaceae</taxon>
        <taxon>Klebsormidium</taxon>
    </lineage>
</organism>
<reference evidence="3 4" key="1">
    <citation type="journal article" date="2014" name="Nat. Commun.">
        <title>Klebsormidium flaccidum genome reveals primary factors for plant terrestrial adaptation.</title>
        <authorList>
            <person name="Hori K."/>
            <person name="Maruyama F."/>
            <person name="Fujisawa T."/>
            <person name="Togashi T."/>
            <person name="Yamamoto N."/>
            <person name="Seo M."/>
            <person name="Sato S."/>
            <person name="Yamada T."/>
            <person name="Mori H."/>
            <person name="Tajima N."/>
            <person name="Moriyama T."/>
            <person name="Ikeuchi M."/>
            <person name="Watanabe M."/>
            <person name="Wada H."/>
            <person name="Kobayashi K."/>
            <person name="Saito M."/>
            <person name="Masuda T."/>
            <person name="Sasaki-Sekimoto Y."/>
            <person name="Mashiguchi K."/>
            <person name="Awai K."/>
            <person name="Shimojima M."/>
            <person name="Masuda S."/>
            <person name="Iwai M."/>
            <person name="Nobusawa T."/>
            <person name="Narise T."/>
            <person name="Kondo S."/>
            <person name="Saito H."/>
            <person name="Sato R."/>
            <person name="Murakawa M."/>
            <person name="Ihara Y."/>
            <person name="Oshima-Yamada Y."/>
            <person name="Ohtaka K."/>
            <person name="Satoh M."/>
            <person name="Sonobe K."/>
            <person name="Ishii M."/>
            <person name="Ohtani R."/>
            <person name="Kanamori-Sato M."/>
            <person name="Honoki R."/>
            <person name="Miyazaki D."/>
            <person name="Mochizuki H."/>
            <person name="Umetsu J."/>
            <person name="Higashi K."/>
            <person name="Shibata D."/>
            <person name="Kamiya Y."/>
            <person name="Sato N."/>
            <person name="Nakamura Y."/>
            <person name="Tabata S."/>
            <person name="Ida S."/>
            <person name="Kurokawa K."/>
            <person name="Ohta H."/>
        </authorList>
    </citation>
    <scope>NUCLEOTIDE SEQUENCE [LARGE SCALE GENOMIC DNA]</scope>
    <source>
        <strain evidence="3 4">NIES-2285</strain>
    </source>
</reference>
<dbReference type="SMART" id="SM00240">
    <property type="entry name" value="FHA"/>
    <property type="match status" value="1"/>
</dbReference>
<name>A0A1Y1HL91_KLENI</name>
<dbReference type="InterPro" id="IPR008984">
    <property type="entry name" value="SMAD_FHA_dom_sf"/>
</dbReference>
<feature type="domain" description="FHA" evidence="2">
    <location>
        <begin position="55"/>
        <end position="112"/>
    </location>
</feature>
<feature type="compositionally biased region" description="Basic and acidic residues" evidence="1">
    <location>
        <begin position="209"/>
        <end position="232"/>
    </location>
</feature>
<feature type="compositionally biased region" description="Basic and acidic residues" evidence="1">
    <location>
        <begin position="946"/>
        <end position="958"/>
    </location>
</feature>
<evidence type="ECO:0000313" key="4">
    <source>
        <dbReference type="Proteomes" id="UP000054558"/>
    </source>
</evidence>
<evidence type="ECO:0000259" key="2">
    <source>
        <dbReference type="PROSITE" id="PS50006"/>
    </source>
</evidence>
<dbReference type="STRING" id="105231.A0A1Y1HL91"/>
<feature type="compositionally biased region" description="Basic and acidic residues" evidence="1">
    <location>
        <begin position="706"/>
        <end position="716"/>
    </location>
</feature>
<evidence type="ECO:0000313" key="3">
    <source>
        <dbReference type="EMBL" id="GAQ79380.1"/>
    </source>
</evidence>
<feature type="compositionally biased region" description="Acidic residues" evidence="1">
    <location>
        <begin position="1139"/>
        <end position="1148"/>
    </location>
</feature>
<feature type="compositionally biased region" description="Basic and acidic residues" evidence="1">
    <location>
        <begin position="726"/>
        <end position="764"/>
    </location>
</feature>
<feature type="compositionally biased region" description="Polar residues" evidence="1">
    <location>
        <begin position="902"/>
        <end position="912"/>
    </location>
</feature>
<feature type="compositionally biased region" description="Basic and acidic residues" evidence="1">
    <location>
        <begin position="294"/>
        <end position="314"/>
    </location>
</feature>
<feature type="compositionally biased region" description="Pro residues" evidence="1">
    <location>
        <begin position="1267"/>
        <end position="1283"/>
    </location>
</feature>
<feature type="region of interest" description="Disordered" evidence="1">
    <location>
        <begin position="524"/>
        <end position="958"/>
    </location>
</feature>
<feature type="region of interest" description="Disordered" evidence="1">
    <location>
        <begin position="1318"/>
        <end position="1370"/>
    </location>
</feature>
<keyword evidence="4" id="KW-1185">Reference proteome</keyword>
<dbReference type="Proteomes" id="UP000054558">
    <property type="component" value="Unassembled WGS sequence"/>
</dbReference>
<dbReference type="OMA" id="YEDFDTQ"/>
<feature type="compositionally biased region" description="Basic and acidic residues" evidence="1">
    <location>
        <begin position="360"/>
        <end position="376"/>
    </location>
</feature>
<feature type="region of interest" description="Disordered" evidence="1">
    <location>
        <begin position="264"/>
        <end position="315"/>
    </location>
</feature>
<feature type="compositionally biased region" description="Acidic residues" evidence="1">
    <location>
        <begin position="1333"/>
        <end position="1348"/>
    </location>
</feature>
<evidence type="ECO:0000256" key="1">
    <source>
        <dbReference type="SAM" id="MobiDB-lite"/>
    </source>
</evidence>
<dbReference type="OrthoDB" id="687730at2759"/>
<feature type="compositionally biased region" description="Acidic residues" evidence="1">
    <location>
        <begin position="853"/>
        <end position="868"/>
    </location>
</feature>
<feature type="region of interest" description="Disordered" evidence="1">
    <location>
        <begin position="360"/>
        <end position="395"/>
    </location>
</feature>
<dbReference type="SUPFAM" id="SSF49879">
    <property type="entry name" value="SMAD/FHA domain"/>
    <property type="match status" value="1"/>
</dbReference>
<protein>
    <recommendedName>
        <fullName evidence="2">FHA domain-containing protein</fullName>
    </recommendedName>
</protein>
<dbReference type="PANTHER" id="PTHR47458:SF1">
    <property type="entry name" value="SMAD_FHA DOMAIN-CONTAINING PROTEIN"/>
    <property type="match status" value="1"/>
</dbReference>
<feature type="region of interest" description="Disordered" evidence="1">
    <location>
        <begin position="1033"/>
        <end position="1304"/>
    </location>
</feature>
<dbReference type="PANTHER" id="PTHR47458">
    <property type="entry name" value="SMAD/FHA DOMAIN-CONTAINING PROTEIN"/>
    <property type="match status" value="1"/>
</dbReference>
<feature type="compositionally biased region" description="Basic and acidic residues" evidence="1">
    <location>
        <begin position="892"/>
        <end position="901"/>
    </location>
</feature>
<gene>
    <name evidence="3" type="ORF">KFL_000290300</name>
</gene>
<dbReference type="Gene3D" id="2.60.200.20">
    <property type="match status" value="1"/>
</dbReference>
<feature type="compositionally biased region" description="Acidic residues" evidence="1">
    <location>
        <begin position="1188"/>
        <end position="1202"/>
    </location>
</feature>
<feature type="compositionally biased region" description="Polar residues" evidence="1">
    <location>
        <begin position="835"/>
        <end position="844"/>
    </location>
</feature>
<feature type="region of interest" description="Disordered" evidence="1">
    <location>
        <begin position="162"/>
        <end position="232"/>
    </location>
</feature>
<feature type="compositionally biased region" description="Polar residues" evidence="1">
    <location>
        <begin position="985"/>
        <end position="994"/>
    </location>
</feature>
<feature type="compositionally biased region" description="Basic and acidic residues" evidence="1">
    <location>
        <begin position="383"/>
        <end position="395"/>
    </location>
</feature>
<feature type="compositionally biased region" description="Acidic residues" evidence="1">
    <location>
        <begin position="815"/>
        <end position="829"/>
    </location>
</feature>
<sequence length="1370" mass="146082">MEPAPKKTVAEVAPGIAADPVVARRPEQWGLLTAVSAAAKERKQGQDIILYRKEHLLGRLVPDTHYKFDLTNVSGKHCKVFLETRKTEEGEETVVLVQDSSSNGTFINGVRLEKGGTPLVLQNADILSLVGVPDADAALAYVFRAVNAIGAPLPAEQIVAAKPQQPAPAPVRQPAPKRKPSPPASGVVGSEQPSEGKRARAGDGAADVVRLDDMKRLQRSNEELTRGKEAQQRTIEALKADMRSAEQKHQEEKAEMEKGWKAKLEQAQAEAKEHVAGLERSKAAQSQQQSAIEDLQRRLEAAGQSRKEADEAIKNHLTTINELTRGLDNERKARAAEKLQAEDEQKAAVEKVRAEAQAELARKTEGAEREKEEQAKRLQQLQDTEKEIRTQNESLRAKLEQQRELLVGAQEQERRLQARVAEERAGTGAQRAQLEAAQAELRKKEDALQLERAQRVQAESSVKSLSTRLEEMTNKLAFETERLHGLKDRILVRETQLRAFHSTTAKAFPLLQTMMEQLDTMRSVSKLSAEDEQEITRSGGEGSKGTVNPPEANELAEGGEDDTGNSPLRRDEEMADAEEAWRDVNMTQLEEDEEFVLSTAPVRRTPQKTPPKSLRVASPAQRGSASKTPGLRAGLASPGGVSRALKFGQENGGTSQEEEQEGSKDLGREGGMLGEVFAKPADREPVQKTPGKAENGEEEQNGGELEGERKQDADKETQDEEEIEKEQEGRNGIEGKEKSQDESQRGKDESEKVEGEGLGPRDQETLLMEDDVIGTVPATYAVGTLLMEEPEGGELGSLEGGLGTGKSAPLAQIPEEVEEGEIRDDEEGGTAEGQEFTQLNNGATQAVGKLPEGENEEEVGGEEKETAEDGAVQNGERAGGSEAQADQTPRNEAPRGGKDSLENGQPPESFQMSEYADGTPRGGSDAFELTGSRRVSLGDPLKGLQNRRESTGGRRESLLEKMDLIMDADFTDTEKGVPASPAAQGATQLLSNSQRAKHPSPDSVLPASPKRGAISSLLAAGIAGGWRKGGSDGFWAGLNLNDKPPPASAPAGPRPVLAGASPSTARALFRRKSSEFLGDSGSEPGAKRFKAAGDDDVVQDSGSQRTADGGLRTESVARKRGGSSEEKEPLDDASGHDDDVGEGGDDDDPPARPARELVSSQRSVSGKALESAPSPASVSIGNRRGPVEDDIDGAAQAEEADPEAPQGPVETQATGNDLAGGGESDPFRVGGFPGPGSAPLPSSLAGLQCSEALTSARTADFTESPVEPTPAAMPPPTVPPPAPKARTPRQAERVGRGGFGNDPLAGLDVMLDIMRPAGDMGESLQSDGRVGDSEIESEDEDLLEEGASDYEGGERGAPVGTEVLANGRGG</sequence>
<proteinExistence type="predicted"/>
<dbReference type="Pfam" id="PF00498">
    <property type="entry name" value="FHA"/>
    <property type="match status" value="1"/>
</dbReference>
<dbReference type="InterPro" id="IPR000253">
    <property type="entry name" value="FHA_dom"/>
</dbReference>